<dbReference type="Proteomes" id="UP000053239">
    <property type="component" value="Unassembled WGS sequence"/>
</dbReference>
<gene>
    <name evidence="2" type="ORF">PVNG_02029</name>
</gene>
<keyword evidence="1" id="KW-1133">Transmembrane helix</keyword>
<evidence type="ECO:0000256" key="1">
    <source>
        <dbReference type="SAM" id="Phobius"/>
    </source>
</evidence>
<protein>
    <recommendedName>
        <fullName evidence="4">Variable surface protein</fullName>
    </recommendedName>
</protein>
<evidence type="ECO:0008006" key="4">
    <source>
        <dbReference type="Google" id="ProtNLM"/>
    </source>
</evidence>
<dbReference type="Pfam" id="PF12420">
    <property type="entry name" value="DUF3671"/>
    <property type="match status" value="2"/>
</dbReference>
<reference evidence="2 3" key="1">
    <citation type="submission" date="2011-09" db="EMBL/GenBank/DDBJ databases">
        <title>The Genome Sequence of Plasmodium vivax North Korean.</title>
        <authorList>
            <consortium name="The Broad Institute Genome Sequencing Platform"/>
            <consortium name="The Broad Institute Genome Sequencing Center for Infectious Disease"/>
            <person name="Neafsey D."/>
            <person name="Carlton J."/>
            <person name="Barnwell J."/>
            <person name="Collins W."/>
            <person name="Escalante A."/>
            <person name="Mullikin J."/>
            <person name="Saul A."/>
            <person name="Guigo R."/>
            <person name="Camara F."/>
            <person name="Young S.K."/>
            <person name="Zeng Q."/>
            <person name="Gargeya S."/>
            <person name="Fitzgerald M."/>
            <person name="Haas B."/>
            <person name="Abouelleil A."/>
            <person name="Alvarado L."/>
            <person name="Arachchi H.M."/>
            <person name="Berlin A."/>
            <person name="Brown A."/>
            <person name="Chapman S.B."/>
            <person name="Chen Z."/>
            <person name="Dunbar C."/>
            <person name="Freedman E."/>
            <person name="Gearin G."/>
            <person name="Gellesch M."/>
            <person name="Goldberg J."/>
            <person name="Griggs A."/>
            <person name="Gujja S."/>
            <person name="Heiman D."/>
            <person name="Howarth C."/>
            <person name="Larson L."/>
            <person name="Lui A."/>
            <person name="MacDonald P.J.P."/>
            <person name="Montmayeur A."/>
            <person name="Murphy C."/>
            <person name="Neiman D."/>
            <person name="Pearson M."/>
            <person name="Priest M."/>
            <person name="Roberts A."/>
            <person name="Saif S."/>
            <person name="Shea T."/>
            <person name="Shenoy N."/>
            <person name="Sisk P."/>
            <person name="Stolte C."/>
            <person name="Sykes S."/>
            <person name="Wortman J."/>
            <person name="Nusbaum C."/>
            <person name="Birren B."/>
        </authorList>
    </citation>
    <scope>NUCLEOTIDE SEQUENCE [LARGE SCALE GENOMIC DNA]</scope>
    <source>
        <strain evidence="2 3">North Korean</strain>
    </source>
</reference>
<sequence length="424" mass="50196">MILIKNEREYNVEVTSVICLHRTLAKLDEHKEFHNRRTSFYLPSNGIYKYRNNEKNNIQTNKHLKKGAINHLDNYRKGFKHRYSKKKGLAKLECYCENRLFEKLDYVDDLAEKMQNNKNAFIKKILIKKDEFFYVSDLIHGKKYISKKNNEYKNYYLHSLHVFFTYIEEVCILNKKHKNHLKYYNFGNNLENLYNIDITSHMGCKRSLANHVPKKELDRSKVRDRISGNNSYNNVKCTSDDLSKYSQLKKKRLNDLVLYKKLYKHRYSKKNVLGKIDCYCEKKIFDKYDYMLNLSEKMNIDKKRLKSFFFKKYGSILIIISLILLLGLIFPALLYGEKDAILKICGNDCNEHTAPQDGGSAGNHYYSSHLSSLKKETIEMIYKFSGALIIVLSFIYLVFIMYTLIKIIKYQKLKAGKSRMGINE</sequence>
<organism evidence="2 3">
    <name type="scientific">Plasmodium vivax North Korean</name>
    <dbReference type="NCBI Taxonomy" id="1035514"/>
    <lineage>
        <taxon>Eukaryota</taxon>
        <taxon>Sar</taxon>
        <taxon>Alveolata</taxon>
        <taxon>Apicomplexa</taxon>
        <taxon>Aconoidasida</taxon>
        <taxon>Haemosporida</taxon>
        <taxon>Plasmodiidae</taxon>
        <taxon>Plasmodium</taxon>
        <taxon>Plasmodium (Plasmodium)</taxon>
    </lineage>
</organism>
<proteinExistence type="predicted"/>
<evidence type="ECO:0000313" key="2">
    <source>
        <dbReference type="EMBL" id="KMZ96633.1"/>
    </source>
</evidence>
<dbReference type="AlphaFoldDB" id="A0A0J9W7H6"/>
<dbReference type="EMBL" id="KQ235582">
    <property type="protein sequence ID" value="KMZ96633.1"/>
    <property type="molecule type" value="Genomic_DNA"/>
</dbReference>
<dbReference type="OrthoDB" id="389412at2759"/>
<name>A0A0J9W7H6_PLAVI</name>
<keyword evidence="1" id="KW-0472">Membrane</keyword>
<feature type="transmembrane region" description="Helical" evidence="1">
    <location>
        <begin position="380"/>
        <end position="405"/>
    </location>
</feature>
<accession>A0A0J9W7H6</accession>
<evidence type="ECO:0000313" key="3">
    <source>
        <dbReference type="Proteomes" id="UP000053239"/>
    </source>
</evidence>
<dbReference type="InterPro" id="IPR022139">
    <property type="entry name" value="Fam-L/Fam-M-like_plasmodium"/>
</dbReference>
<feature type="transmembrane region" description="Helical" evidence="1">
    <location>
        <begin position="313"/>
        <end position="334"/>
    </location>
</feature>
<keyword evidence="1" id="KW-0812">Transmembrane</keyword>